<keyword evidence="11" id="KW-0238">DNA-binding</keyword>
<dbReference type="InterPro" id="IPR033956">
    <property type="entry name" value="Translin"/>
</dbReference>
<reference evidence="17 18" key="1">
    <citation type="submission" date="2020-08" db="EMBL/GenBank/DDBJ databases">
        <authorList>
            <person name="Hejnol A."/>
        </authorList>
    </citation>
    <scope>NUCLEOTIDE SEQUENCE [LARGE SCALE GENOMIC DNA]</scope>
</reference>
<evidence type="ECO:0000256" key="7">
    <source>
        <dbReference type="ARBA" id="ARBA00022722"/>
    </source>
</evidence>
<evidence type="ECO:0000256" key="5">
    <source>
        <dbReference type="ARBA" id="ARBA00022196"/>
    </source>
</evidence>
<feature type="binding site" evidence="16">
    <location>
        <position position="153"/>
    </location>
    <ligand>
        <name>Mg(2+)</name>
        <dbReference type="ChEBI" id="CHEBI:18420"/>
    </ligand>
</feature>
<dbReference type="GO" id="GO:0005634">
    <property type="term" value="C:nucleus"/>
    <property type="evidence" value="ECO:0007669"/>
    <property type="project" value="UniProtKB-SubCell"/>
</dbReference>
<dbReference type="FunFam" id="1.20.58.190:FF:000001">
    <property type="entry name" value="Translin"/>
    <property type="match status" value="1"/>
</dbReference>
<dbReference type="InterPro" id="IPR016068">
    <property type="entry name" value="Translin_N"/>
</dbReference>
<evidence type="ECO:0000256" key="8">
    <source>
        <dbReference type="ARBA" id="ARBA00022759"/>
    </source>
</evidence>
<dbReference type="GO" id="GO:0004519">
    <property type="term" value="F:endonuclease activity"/>
    <property type="evidence" value="ECO:0007669"/>
    <property type="project" value="UniProtKB-KW"/>
</dbReference>
<dbReference type="GO" id="GO:0043565">
    <property type="term" value="F:sequence-specific DNA binding"/>
    <property type="evidence" value="ECO:0007669"/>
    <property type="project" value="InterPro"/>
</dbReference>
<evidence type="ECO:0000256" key="11">
    <source>
        <dbReference type="ARBA" id="ARBA00023125"/>
    </source>
</evidence>
<comment type="function">
    <text evidence="14">Exhibits both single-stranded and double-stranded endoribonuclease activity. May act as an activator of RNA-induced silencing complex (RISC) by facilitating endonucleolytic cleavage of the siRNA passenger strand.</text>
</comment>
<keyword evidence="8" id="KW-0255">Endonuclease</keyword>
<evidence type="ECO:0000256" key="9">
    <source>
        <dbReference type="ARBA" id="ARBA00022801"/>
    </source>
</evidence>
<dbReference type="EMBL" id="CAJFCJ010000028">
    <property type="protein sequence ID" value="CAD5125730.1"/>
    <property type="molecule type" value="Genomic_DNA"/>
</dbReference>
<keyword evidence="16" id="KW-0479">Metal-binding</keyword>
<keyword evidence="18" id="KW-1185">Reference proteome</keyword>
<dbReference type="Proteomes" id="UP000549394">
    <property type="component" value="Unassembled WGS sequence"/>
</dbReference>
<dbReference type="OrthoDB" id="829at2759"/>
<evidence type="ECO:0000256" key="4">
    <source>
        <dbReference type="ARBA" id="ARBA00011685"/>
    </source>
</evidence>
<dbReference type="FunFam" id="1.20.58.200:FF:000002">
    <property type="entry name" value="Putative translin"/>
    <property type="match status" value="1"/>
</dbReference>
<evidence type="ECO:0000313" key="18">
    <source>
        <dbReference type="Proteomes" id="UP000549394"/>
    </source>
</evidence>
<keyword evidence="12" id="KW-0539">Nucleus</keyword>
<sequence>MSYQIPQMFSSFQDVIDQEQIIRESVKSSVQNLEQTSRTILALIQTIHQENGVKTAKEVAQKAREMFTTVRKYYEELASKIPSEQYYKYHDHWRFVTQRICFLAAFTTFIQDGRLISKSEVAEMLNVKSERTKDSFHLDLEDYLMGVLQMASELSRFAVNSVTAGDYETPCKISNFMSELDGGFRLLNLKNDSLRKKFDGLKYDIRKVEEVVYDIRIRNLSTKK</sequence>
<dbReference type="GO" id="GO:0003697">
    <property type="term" value="F:single-stranded DNA binding"/>
    <property type="evidence" value="ECO:0007669"/>
    <property type="project" value="InterPro"/>
</dbReference>
<accession>A0A7I8WCA1</accession>
<comment type="subcellular location">
    <subcellularLocation>
        <location evidence="2">Cytoplasm</location>
    </subcellularLocation>
    <subcellularLocation>
        <location evidence="1">Nucleus</location>
    </subcellularLocation>
</comment>
<dbReference type="CDD" id="cd14819">
    <property type="entry name" value="Translin"/>
    <property type="match status" value="1"/>
</dbReference>
<dbReference type="InterPro" id="IPR002848">
    <property type="entry name" value="Translin_fam"/>
</dbReference>
<dbReference type="AlphaFoldDB" id="A0A7I8WCA1"/>
<evidence type="ECO:0000256" key="15">
    <source>
        <dbReference type="ARBA" id="ARBA00030513"/>
    </source>
</evidence>
<dbReference type="GO" id="GO:0003723">
    <property type="term" value="F:RNA binding"/>
    <property type="evidence" value="ECO:0007669"/>
    <property type="project" value="UniProtKB-KW"/>
</dbReference>
<evidence type="ECO:0000256" key="16">
    <source>
        <dbReference type="PIRSR" id="PIRSR602848-1"/>
    </source>
</evidence>
<dbReference type="GO" id="GO:0016070">
    <property type="term" value="P:RNA metabolic process"/>
    <property type="evidence" value="ECO:0007669"/>
    <property type="project" value="InterPro"/>
</dbReference>
<evidence type="ECO:0000256" key="12">
    <source>
        <dbReference type="ARBA" id="ARBA00023242"/>
    </source>
</evidence>
<dbReference type="PANTHER" id="PTHR10741">
    <property type="entry name" value="TRANSLIN AND TRANSLIN ASSOCIATED PROTEIN X"/>
    <property type="match status" value="1"/>
</dbReference>
<keyword evidence="6" id="KW-0963">Cytoplasm</keyword>
<evidence type="ECO:0000256" key="10">
    <source>
        <dbReference type="ARBA" id="ARBA00022884"/>
    </source>
</evidence>
<dbReference type="GO" id="GO:0046872">
    <property type="term" value="F:metal ion binding"/>
    <property type="evidence" value="ECO:0007669"/>
    <property type="project" value="UniProtKB-KW"/>
</dbReference>
<dbReference type="InterPro" id="IPR016069">
    <property type="entry name" value="Translin_C"/>
</dbReference>
<evidence type="ECO:0000256" key="13">
    <source>
        <dbReference type="ARBA" id="ARBA00025374"/>
    </source>
</evidence>
<evidence type="ECO:0000256" key="3">
    <source>
        <dbReference type="ARBA" id="ARBA00005902"/>
    </source>
</evidence>
<keyword evidence="16" id="KW-0460">Magnesium</keyword>
<evidence type="ECO:0000256" key="2">
    <source>
        <dbReference type="ARBA" id="ARBA00004496"/>
    </source>
</evidence>
<comment type="function">
    <text evidence="13">DNA-binding protein that specifically recognizes consensus sequences at the breakpoint junctions in chromosomal translocations, mostly involving immunoglobulin (Ig)/T-cell receptor gene segments. Seems to recognize single-stranded DNA ends generated by staggered breaks occurring at recombination hot spots.</text>
</comment>
<dbReference type="Gene3D" id="1.20.58.200">
    <property type="entry name" value="Translin, domain 2"/>
    <property type="match status" value="1"/>
</dbReference>
<keyword evidence="9" id="KW-0378">Hydrolase</keyword>
<keyword evidence="7" id="KW-0540">Nuclease</keyword>
<name>A0A7I8WCA1_9ANNE</name>
<evidence type="ECO:0000313" key="17">
    <source>
        <dbReference type="EMBL" id="CAD5125730.1"/>
    </source>
</evidence>
<dbReference type="Pfam" id="PF01997">
    <property type="entry name" value="Translin"/>
    <property type="match status" value="1"/>
</dbReference>
<dbReference type="GO" id="GO:0005737">
    <property type="term" value="C:cytoplasm"/>
    <property type="evidence" value="ECO:0007669"/>
    <property type="project" value="UniProtKB-SubCell"/>
</dbReference>
<protein>
    <recommendedName>
        <fullName evidence="5">Translin</fullName>
    </recommendedName>
    <alternativeName>
        <fullName evidence="15">Component 3 of promoter of RISC</fullName>
    </alternativeName>
</protein>
<comment type="subunit">
    <text evidence="4">Ring-shaped heterooctamer of six TSN and two TSNAX subunits, DNA/RNA binding occurs inside the ring.</text>
</comment>
<dbReference type="InterPro" id="IPR036081">
    <property type="entry name" value="Translin_sf"/>
</dbReference>
<evidence type="ECO:0000256" key="1">
    <source>
        <dbReference type="ARBA" id="ARBA00004123"/>
    </source>
</evidence>
<evidence type="ECO:0000256" key="6">
    <source>
        <dbReference type="ARBA" id="ARBA00022490"/>
    </source>
</evidence>
<evidence type="ECO:0000256" key="14">
    <source>
        <dbReference type="ARBA" id="ARBA00025410"/>
    </source>
</evidence>
<keyword evidence="10" id="KW-0694">RNA-binding</keyword>
<comment type="caution">
    <text evidence="17">The sequence shown here is derived from an EMBL/GenBank/DDBJ whole genome shotgun (WGS) entry which is preliminary data.</text>
</comment>
<proteinExistence type="inferred from homology"/>
<dbReference type="Gene3D" id="1.20.58.190">
    <property type="entry name" value="Translin, domain 1"/>
    <property type="match status" value="1"/>
</dbReference>
<dbReference type="SUPFAM" id="SSF74784">
    <property type="entry name" value="Translin"/>
    <property type="match status" value="1"/>
</dbReference>
<organism evidence="17 18">
    <name type="scientific">Dimorphilus gyrociliatus</name>
    <dbReference type="NCBI Taxonomy" id="2664684"/>
    <lineage>
        <taxon>Eukaryota</taxon>
        <taxon>Metazoa</taxon>
        <taxon>Spiralia</taxon>
        <taxon>Lophotrochozoa</taxon>
        <taxon>Annelida</taxon>
        <taxon>Polychaeta</taxon>
        <taxon>Polychaeta incertae sedis</taxon>
        <taxon>Dinophilidae</taxon>
        <taxon>Dimorphilus</taxon>
    </lineage>
</organism>
<comment type="similarity">
    <text evidence="3">Belongs to the translin family.</text>
</comment>
<gene>
    <name evidence="17" type="ORF">DGYR_LOCUS13063</name>
</gene>
<dbReference type="GO" id="GO:0016787">
    <property type="term" value="F:hydrolase activity"/>
    <property type="evidence" value="ECO:0007669"/>
    <property type="project" value="UniProtKB-KW"/>
</dbReference>